<organism evidence="2 3">
    <name type="scientific">Candidatus Eisenbergiella merdavium</name>
    <dbReference type="NCBI Taxonomy" id="2838551"/>
    <lineage>
        <taxon>Bacteria</taxon>
        <taxon>Bacillati</taxon>
        <taxon>Bacillota</taxon>
        <taxon>Clostridia</taxon>
        <taxon>Lachnospirales</taxon>
        <taxon>Lachnospiraceae</taxon>
        <taxon>Eisenbergiella</taxon>
    </lineage>
</organism>
<reference evidence="2" key="2">
    <citation type="submission" date="2021-04" db="EMBL/GenBank/DDBJ databases">
        <authorList>
            <person name="Gilroy R."/>
        </authorList>
    </citation>
    <scope>NUCLEOTIDE SEQUENCE</scope>
    <source>
        <strain evidence="2">USAMLcec2-132</strain>
    </source>
</reference>
<dbReference type="EMBL" id="DWWS01000015">
    <property type="protein sequence ID" value="HJC22707.1"/>
    <property type="molecule type" value="Genomic_DNA"/>
</dbReference>
<protein>
    <submittedName>
        <fullName evidence="2">VOC family protein</fullName>
    </submittedName>
</protein>
<feature type="domain" description="Glyoxalase/fosfomycin resistance/dioxygenase" evidence="1">
    <location>
        <begin position="23"/>
        <end position="64"/>
    </location>
</feature>
<name>A0A9D2NE60_9FIRM</name>
<dbReference type="AlphaFoldDB" id="A0A9D2NE60"/>
<sequence length="74" mass="8654">MRIGEVGLCTNDVNRLADFYKKMRDIEKAYQKVLAPGAEIIEKPARRPWGAVNMSFYDPNRNVIYFRYFPHQGS</sequence>
<dbReference type="Pfam" id="PF00903">
    <property type="entry name" value="Glyoxalase"/>
    <property type="match status" value="1"/>
</dbReference>
<evidence type="ECO:0000259" key="1">
    <source>
        <dbReference type="Pfam" id="PF00903"/>
    </source>
</evidence>
<evidence type="ECO:0000313" key="3">
    <source>
        <dbReference type="Proteomes" id="UP000823891"/>
    </source>
</evidence>
<dbReference type="Gene3D" id="3.10.180.10">
    <property type="entry name" value="2,3-Dihydroxybiphenyl 1,2-Dioxygenase, domain 1"/>
    <property type="match status" value="1"/>
</dbReference>
<dbReference type="InterPro" id="IPR029068">
    <property type="entry name" value="Glyas_Bleomycin-R_OHBP_Dase"/>
</dbReference>
<dbReference type="InterPro" id="IPR004360">
    <property type="entry name" value="Glyas_Fos-R_dOase_dom"/>
</dbReference>
<dbReference type="Proteomes" id="UP000823891">
    <property type="component" value="Unassembled WGS sequence"/>
</dbReference>
<gene>
    <name evidence="2" type="ORF">H9761_03265</name>
</gene>
<comment type="caution">
    <text evidence="2">The sequence shown here is derived from an EMBL/GenBank/DDBJ whole genome shotgun (WGS) entry which is preliminary data.</text>
</comment>
<evidence type="ECO:0000313" key="2">
    <source>
        <dbReference type="EMBL" id="HJC22707.1"/>
    </source>
</evidence>
<reference evidence="2" key="1">
    <citation type="journal article" date="2021" name="PeerJ">
        <title>Extensive microbial diversity within the chicken gut microbiome revealed by metagenomics and culture.</title>
        <authorList>
            <person name="Gilroy R."/>
            <person name="Ravi A."/>
            <person name="Getino M."/>
            <person name="Pursley I."/>
            <person name="Horton D.L."/>
            <person name="Alikhan N.F."/>
            <person name="Baker D."/>
            <person name="Gharbi K."/>
            <person name="Hall N."/>
            <person name="Watson M."/>
            <person name="Adriaenssens E.M."/>
            <person name="Foster-Nyarko E."/>
            <person name="Jarju S."/>
            <person name="Secka A."/>
            <person name="Antonio M."/>
            <person name="Oren A."/>
            <person name="Chaudhuri R.R."/>
            <person name="La Ragione R."/>
            <person name="Hildebrand F."/>
            <person name="Pallen M.J."/>
        </authorList>
    </citation>
    <scope>NUCLEOTIDE SEQUENCE</scope>
    <source>
        <strain evidence="2">USAMLcec2-132</strain>
    </source>
</reference>
<dbReference type="SUPFAM" id="SSF54593">
    <property type="entry name" value="Glyoxalase/Bleomycin resistance protein/Dihydroxybiphenyl dioxygenase"/>
    <property type="match status" value="1"/>
</dbReference>
<proteinExistence type="predicted"/>
<accession>A0A9D2NE60</accession>